<dbReference type="PIRSF" id="PIRSF000857">
    <property type="entry name" value="PAPS_reductase"/>
    <property type="match status" value="1"/>
</dbReference>
<evidence type="ECO:0000256" key="5">
    <source>
        <dbReference type="ARBA" id="ARBA00023014"/>
    </source>
</evidence>
<dbReference type="GO" id="GO:0019379">
    <property type="term" value="P:sulfate assimilation, phosphoadenylyl sulfate reduction by phosphoadenylyl-sulfate reductase (thioredoxin)"/>
    <property type="evidence" value="ECO:0007669"/>
    <property type="project" value="InterPro"/>
</dbReference>
<dbReference type="GO" id="GO:0051536">
    <property type="term" value="F:iron-sulfur cluster binding"/>
    <property type="evidence" value="ECO:0007669"/>
    <property type="project" value="UniProtKB-KW"/>
</dbReference>
<evidence type="ECO:0000256" key="4">
    <source>
        <dbReference type="ARBA" id="ARBA00023004"/>
    </source>
</evidence>
<dbReference type="PANTHER" id="PTHR46482:SF9">
    <property type="entry name" value="5'-ADENYLYLSULFATE REDUCTASE 1, CHLOROPLASTIC"/>
    <property type="match status" value="1"/>
</dbReference>
<dbReference type="Pfam" id="PF01507">
    <property type="entry name" value="PAPS_reduct"/>
    <property type="match status" value="1"/>
</dbReference>
<proteinExistence type="predicted"/>
<keyword evidence="5" id="KW-0411">Iron-sulfur</keyword>
<dbReference type="PANTHER" id="PTHR46482">
    <property type="entry name" value="5'-ADENYLYLSULFATE REDUCTASE 3, CHLOROPLASTIC"/>
    <property type="match status" value="1"/>
</dbReference>
<dbReference type="InterPro" id="IPR004511">
    <property type="entry name" value="PAPS/APS_Rdtase"/>
</dbReference>
<gene>
    <name evidence="7" type="ORF">LCGC14_0644550</name>
</gene>
<name>A0A0F9U6F6_9ZZZZ</name>
<accession>A0A0F9U6F6</accession>
<evidence type="ECO:0000256" key="2">
    <source>
        <dbReference type="ARBA" id="ARBA00022723"/>
    </source>
</evidence>
<evidence type="ECO:0000256" key="1">
    <source>
        <dbReference type="ARBA" id="ARBA00001966"/>
    </source>
</evidence>
<dbReference type="GO" id="GO:0046872">
    <property type="term" value="F:metal ion binding"/>
    <property type="evidence" value="ECO:0007669"/>
    <property type="project" value="UniProtKB-KW"/>
</dbReference>
<feature type="domain" description="Phosphoadenosine phosphosulphate reductase" evidence="6">
    <location>
        <begin position="41"/>
        <end position="211"/>
    </location>
</feature>
<keyword evidence="3" id="KW-0560">Oxidoreductase</keyword>
<organism evidence="7">
    <name type="scientific">marine sediment metagenome</name>
    <dbReference type="NCBI Taxonomy" id="412755"/>
    <lineage>
        <taxon>unclassified sequences</taxon>
        <taxon>metagenomes</taxon>
        <taxon>ecological metagenomes</taxon>
    </lineage>
</organism>
<evidence type="ECO:0000259" key="6">
    <source>
        <dbReference type="Pfam" id="PF01507"/>
    </source>
</evidence>
<dbReference type="AlphaFoldDB" id="A0A0F9U6F6"/>
<dbReference type="EMBL" id="LAZR01001175">
    <property type="protein sequence ID" value="KKN49258.1"/>
    <property type="molecule type" value="Genomic_DNA"/>
</dbReference>
<dbReference type="InterPro" id="IPR014729">
    <property type="entry name" value="Rossmann-like_a/b/a_fold"/>
</dbReference>
<evidence type="ECO:0000256" key="3">
    <source>
        <dbReference type="ARBA" id="ARBA00023002"/>
    </source>
</evidence>
<reference evidence="7" key="1">
    <citation type="journal article" date="2015" name="Nature">
        <title>Complex archaea that bridge the gap between prokaryotes and eukaryotes.</title>
        <authorList>
            <person name="Spang A."/>
            <person name="Saw J.H."/>
            <person name="Jorgensen S.L."/>
            <person name="Zaremba-Niedzwiedzka K."/>
            <person name="Martijn J."/>
            <person name="Lind A.E."/>
            <person name="van Eijk R."/>
            <person name="Schleper C."/>
            <person name="Guy L."/>
            <person name="Ettema T.J."/>
        </authorList>
    </citation>
    <scope>NUCLEOTIDE SEQUENCE</scope>
</reference>
<dbReference type="GO" id="GO:0004604">
    <property type="term" value="F:phosphoadenylyl-sulfate reductase (thioredoxin) activity"/>
    <property type="evidence" value="ECO:0007669"/>
    <property type="project" value="InterPro"/>
</dbReference>
<dbReference type="Gene3D" id="3.40.50.620">
    <property type="entry name" value="HUPs"/>
    <property type="match status" value="1"/>
</dbReference>
<protein>
    <recommendedName>
        <fullName evidence="6">Phosphoadenosine phosphosulphate reductase domain-containing protein</fullName>
    </recommendedName>
</protein>
<dbReference type="SUPFAM" id="SSF52402">
    <property type="entry name" value="Adenine nucleotide alpha hydrolases-like"/>
    <property type="match status" value="1"/>
</dbReference>
<comment type="cofactor">
    <cofactor evidence="1">
        <name>[4Fe-4S] cluster</name>
        <dbReference type="ChEBI" id="CHEBI:49883"/>
    </cofactor>
</comment>
<sequence length="244" mass="28173">MKTIDTQIDLERLAEMDAEPLLRWAFETYGDRVAIGTGLQKTGVVMIDQAHQLGIPFRVFFVDTQRNHPETYDLLAEVEKRYAITIERFAPDPQEIEDLHKSVGQYAHFLARPSCCHVRKWHPLQKALATLDVWISSLRTDQSQHRSQNARKASWITDQRGHKILKLNPMLDWTGEDVERYTREHSLPYNKLYDFVSPYGERFTIIGCTCCHIPIREGLDPRAGKFPWEQGQKECGLHQDGGGI</sequence>
<keyword evidence="2" id="KW-0479">Metal-binding</keyword>
<evidence type="ECO:0000313" key="7">
    <source>
        <dbReference type="EMBL" id="KKN49258.1"/>
    </source>
</evidence>
<dbReference type="NCBIfam" id="NF002537">
    <property type="entry name" value="PRK02090.1"/>
    <property type="match status" value="1"/>
</dbReference>
<comment type="caution">
    <text evidence="7">The sequence shown here is derived from an EMBL/GenBank/DDBJ whole genome shotgun (WGS) entry which is preliminary data.</text>
</comment>
<keyword evidence="4" id="KW-0408">Iron</keyword>
<dbReference type="InterPro" id="IPR002500">
    <property type="entry name" value="PAPS_reduct_dom"/>
</dbReference>